<feature type="transmembrane region" description="Helical" evidence="1">
    <location>
        <begin position="49"/>
        <end position="69"/>
    </location>
</feature>
<dbReference type="AlphaFoldDB" id="A0A437UBI7"/>
<keyword evidence="3" id="KW-1185">Reference proteome</keyword>
<dbReference type="Pfam" id="PF14054">
    <property type="entry name" value="DUF4249"/>
    <property type="match status" value="1"/>
</dbReference>
<evidence type="ECO:0000313" key="3">
    <source>
        <dbReference type="Proteomes" id="UP000288951"/>
    </source>
</evidence>
<feature type="transmembrane region" description="Helical" evidence="1">
    <location>
        <begin position="6"/>
        <end position="28"/>
    </location>
</feature>
<evidence type="ECO:0000313" key="2">
    <source>
        <dbReference type="EMBL" id="RVU90971.1"/>
    </source>
</evidence>
<dbReference type="Proteomes" id="UP000288951">
    <property type="component" value="Unassembled WGS sequence"/>
</dbReference>
<accession>A0A437UBI7</accession>
<protein>
    <submittedName>
        <fullName evidence="2">DUF4249 domain-containing protein</fullName>
    </submittedName>
</protein>
<dbReference type="OrthoDB" id="647456at2"/>
<comment type="caution">
    <text evidence="2">The sequence shown here is derived from an EMBL/GenBank/DDBJ whole genome shotgun (WGS) entry which is preliminary data.</text>
</comment>
<dbReference type="InterPro" id="IPR025345">
    <property type="entry name" value="DUF4249"/>
</dbReference>
<reference evidence="2" key="1">
    <citation type="submission" date="2018-12" db="EMBL/GenBank/DDBJ databases">
        <title>Draft genome sequence of Flaovobacterium columnare ARS1 isolated from channel catfish in Alabama.</title>
        <authorList>
            <person name="Cai W."/>
            <person name="Arias C."/>
        </authorList>
    </citation>
    <scope>NUCLEOTIDE SEQUENCE [LARGE SCALE GENOMIC DNA]</scope>
    <source>
        <strain evidence="2">ARS1</strain>
    </source>
</reference>
<keyword evidence="1" id="KW-1133">Transmembrane helix</keyword>
<organism evidence="2 3">
    <name type="scientific">Flavobacterium columnare</name>
    <dbReference type="NCBI Taxonomy" id="996"/>
    <lineage>
        <taxon>Bacteria</taxon>
        <taxon>Pseudomonadati</taxon>
        <taxon>Bacteroidota</taxon>
        <taxon>Flavobacteriia</taxon>
        <taxon>Flavobacteriales</taxon>
        <taxon>Flavobacteriaceae</taxon>
        <taxon>Flavobacterium</taxon>
    </lineage>
</organism>
<evidence type="ECO:0000256" key="1">
    <source>
        <dbReference type="SAM" id="Phobius"/>
    </source>
</evidence>
<proteinExistence type="predicted"/>
<gene>
    <name evidence="2" type="ORF">EH230_08710</name>
</gene>
<sequence>MYKKKVRLPLVFITYLMSKIQFINLSILKKMKNNYLLLKQIKYFIKLSPRLIGILNFSLKVTVIMFSFYSCQEDTNSTKVSESKLIVEGWIEENGVANVILSKSIPTNTNFNQNNIDKYFIRAAKVTVSDGINAEILHLKMVNGYIPPFIYTGENIIGKKGFTYTLTIEFNGKELRAETTIPESVSIKELAIEKIDDFKRKIGIAFIDPDSKNYYQIATKIVGKDSLFIPTLYGTIDDETFTTKNVKLNLLKGIQFYPVENTETYFPSGKIVEVKLRTLEKKSYEFWNSWQNDILNGQNPLFPATFNLKSNIKGGLGIWAGYGADTKVIKMK</sequence>
<keyword evidence="1" id="KW-0472">Membrane</keyword>
<keyword evidence="1" id="KW-0812">Transmembrane</keyword>
<name>A0A437UBI7_9FLAO</name>
<dbReference type="EMBL" id="RQSM01000003">
    <property type="protein sequence ID" value="RVU90971.1"/>
    <property type="molecule type" value="Genomic_DNA"/>
</dbReference>